<dbReference type="InterPro" id="IPR006016">
    <property type="entry name" value="UspA"/>
</dbReference>
<dbReference type="Gene3D" id="3.40.50.620">
    <property type="entry name" value="HUPs"/>
    <property type="match status" value="1"/>
</dbReference>
<proteinExistence type="predicted"/>
<dbReference type="InterPro" id="IPR014729">
    <property type="entry name" value="Rossmann-like_a/b/a_fold"/>
</dbReference>
<comment type="caution">
    <text evidence="3">The sequence shown here is derived from an EMBL/GenBank/DDBJ whole genome shotgun (WGS) entry which is preliminary data.</text>
</comment>
<keyword evidence="4" id="KW-1185">Reference proteome</keyword>
<dbReference type="Pfam" id="PF00582">
    <property type="entry name" value="Usp"/>
    <property type="match status" value="1"/>
</dbReference>
<dbReference type="STRING" id="4540.A0A3L6RV63"/>
<dbReference type="SUPFAM" id="SSF52402">
    <property type="entry name" value="Adenine nucleotide alpha hydrolases-like"/>
    <property type="match status" value="1"/>
</dbReference>
<evidence type="ECO:0000259" key="2">
    <source>
        <dbReference type="Pfam" id="PF00582"/>
    </source>
</evidence>
<dbReference type="Proteomes" id="UP000275267">
    <property type="component" value="Unassembled WGS sequence"/>
</dbReference>
<organism evidence="3 4">
    <name type="scientific">Panicum miliaceum</name>
    <name type="common">Proso millet</name>
    <name type="synonym">Broomcorn millet</name>
    <dbReference type="NCBI Taxonomy" id="4540"/>
    <lineage>
        <taxon>Eukaryota</taxon>
        <taxon>Viridiplantae</taxon>
        <taxon>Streptophyta</taxon>
        <taxon>Embryophyta</taxon>
        <taxon>Tracheophyta</taxon>
        <taxon>Spermatophyta</taxon>
        <taxon>Magnoliopsida</taxon>
        <taxon>Liliopsida</taxon>
        <taxon>Poales</taxon>
        <taxon>Poaceae</taxon>
        <taxon>PACMAD clade</taxon>
        <taxon>Panicoideae</taxon>
        <taxon>Panicodae</taxon>
        <taxon>Paniceae</taxon>
        <taxon>Panicinae</taxon>
        <taxon>Panicum</taxon>
        <taxon>Panicum sect. Panicum</taxon>
    </lineage>
</organism>
<gene>
    <name evidence="3" type="ORF">C2845_PM11G04190</name>
</gene>
<evidence type="ECO:0000313" key="3">
    <source>
        <dbReference type="EMBL" id="RLN08887.1"/>
    </source>
</evidence>
<accession>A0A3L6RV63</accession>
<sequence>MASSSCSASNRCPTSLWGSTRRPSPSADPVEVKMEVTVGDAKEKICEVSANRNADLLVMGCRAIGPLKI</sequence>
<feature type="compositionally biased region" description="Polar residues" evidence="1">
    <location>
        <begin position="1"/>
        <end position="23"/>
    </location>
</feature>
<feature type="region of interest" description="Disordered" evidence="1">
    <location>
        <begin position="1"/>
        <end position="31"/>
    </location>
</feature>
<protein>
    <recommendedName>
        <fullName evidence="2">UspA domain-containing protein</fullName>
    </recommendedName>
</protein>
<feature type="domain" description="UspA" evidence="2">
    <location>
        <begin position="27"/>
        <end position="67"/>
    </location>
</feature>
<name>A0A3L6RV63_PANMI</name>
<reference evidence="4" key="1">
    <citation type="journal article" date="2019" name="Nat. Commun.">
        <title>The genome of broomcorn millet.</title>
        <authorList>
            <person name="Zou C."/>
            <person name="Miki D."/>
            <person name="Li D."/>
            <person name="Tang Q."/>
            <person name="Xiao L."/>
            <person name="Rajput S."/>
            <person name="Deng P."/>
            <person name="Jia W."/>
            <person name="Huang R."/>
            <person name="Zhang M."/>
            <person name="Sun Y."/>
            <person name="Hu J."/>
            <person name="Fu X."/>
            <person name="Schnable P.S."/>
            <person name="Li F."/>
            <person name="Zhang H."/>
            <person name="Feng B."/>
            <person name="Zhu X."/>
            <person name="Liu R."/>
            <person name="Schnable J.C."/>
            <person name="Zhu J.-K."/>
            <person name="Zhang H."/>
        </authorList>
    </citation>
    <scope>NUCLEOTIDE SEQUENCE [LARGE SCALE GENOMIC DNA]</scope>
</reference>
<evidence type="ECO:0000256" key="1">
    <source>
        <dbReference type="SAM" id="MobiDB-lite"/>
    </source>
</evidence>
<dbReference type="OrthoDB" id="843225at2759"/>
<dbReference type="EMBL" id="PQIB02000007">
    <property type="protein sequence ID" value="RLN08887.1"/>
    <property type="molecule type" value="Genomic_DNA"/>
</dbReference>
<dbReference type="AlphaFoldDB" id="A0A3L6RV63"/>
<evidence type="ECO:0000313" key="4">
    <source>
        <dbReference type="Proteomes" id="UP000275267"/>
    </source>
</evidence>